<protein>
    <submittedName>
        <fullName evidence="1">Uncharacterized protein</fullName>
    </submittedName>
</protein>
<evidence type="ECO:0000313" key="1">
    <source>
        <dbReference type="EMBL" id="KAL2724115.1"/>
    </source>
</evidence>
<dbReference type="EMBL" id="JAUDFV010000139">
    <property type="protein sequence ID" value="KAL2724115.1"/>
    <property type="molecule type" value="Genomic_DNA"/>
</dbReference>
<organism evidence="1 2">
    <name type="scientific">Vespula squamosa</name>
    <name type="common">Southern yellow jacket</name>
    <name type="synonym">Wasp</name>
    <dbReference type="NCBI Taxonomy" id="30214"/>
    <lineage>
        <taxon>Eukaryota</taxon>
        <taxon>Metazoa</taxon>
        <taxon>Ecdysozoa</taxon>
        <taxon>Arthropoda</taxon>
        <taxon>Hexapoda</taxon>
        <taxon>Insecta</taxon>
        <taxon>Pterygota</taxon>
        <taxon>Neoptera</taxon>
        <taxon>Endopterygota</taxon>
        <taxon>Hymenoptera</taxon>
        <taxon>Apocrita</taxon>
        <taxon>Aculeata</taxon>
        <taxon>Vespoidea</taxon>
        <taxon>Vespidae</taxon>
        <taxon>Vespinae</taxon>
        <taxon>Vespula</taxon>
    </lineage>
</organism>
<evidence type="ECO:0000313" key="2">
    <source>
        <dbReference type="Proteomes" id="UP001607302"/>
    </source>
</evidence>
<accession>A0ABD2AWS1</accession>
<dbReference type="Proteomes" id="UP001607302">
    <property type="component" value="Unassembled WGS sequence"/>
</dbReference>
<gene>
    <name evidence="1" type="ORF">V1478_008628</name>
</gene>
<proteinExistence type="predicted"/>
<dbReference type="AlphaFoldDB" id="A0ABD2AWS1"/>
<comment type="caution">
    <text evidence="1">The sequence shown here is derived from an EMBL/GenBank/DDBJ whole genome shotgun (WGS) entry which is preliminary data.</text>
</comment>
<reference evidence="1 2" key="1">
    <citation type="journal article" date="2024" name="Ann. Entomol. Soc. Am.">
        <title>Genomic analyses of the southern and eastern yellowjacket wasps (Hymenoptera: Vespidae) reveal evolutionary signatures of social life.</title>
        <authorList>
            <person name="Catto M.A."/>
            <person name="Caine P.B."/>
            <person name="Orr S.E."/>
            <person name="Hunt B.G."/>
            <person name="Goodisman M.A.D."/>
        </authorList>
    </citation>
    <scope>NUCLEOTIDE SEQUENCE [LARGE SCALE GENOMIC DNA]</scope>
    <source>
        <strain evidence="1">233</strain>
        <tissue evidence="1">Head and thorax</tissue>
    </source>
</reference>
<sequence length="60" mass="6567">MKERGRHTRLCTKIVTNRRACLDSAPSLHTSQLVRKSSATSGYFTGAPGFSLLGRQQCGQ</sequence>
<keyword evidence="2" id="KW-1185">Reference proteome</keyword>
<name>A0ABD2AWS1_VESSQ</name>